<dbReference type="InterPro" id="IPR029066">
    <property type="entry name" value="PLP-binding_barrel"/>
</dbReference>
<feature type="domain" description="Alanine racemase N-terminal" evidence="1">
    <location>
        <begin position="72"/>
        <end position="303"/>
    </location>
</feature>
<gene>
    <name evidence="3" type="ORF">NCTC8179_05872</name>
</gene>
<dbReference type="InterPro" id="IPR001608">
    <property type="entry name" value="Ala_racemase_N"/>
</dbReference>
<dbReference type="Proteomes" id="UP000255543">
    <property type="component" value="Unassembled WGS sequence"/>
</dbReference>
<feature type="domain" description="YhfX-like C-terminal" evidence="2">
    <location>
        <begin position="317"/>
        <end position="413"/>
    </location>
</feature>
<dbReference type="SUPFAM" id="SSF51419">
    <property type="entry name" value="PLP-binding barrel"/>
    <property type="match status" value="1"/>
</dbReference>
<dbReference type="AlphaFoldDB" id="A0A377ABE0"/>
<organism evidence="3 4">
    <name type="scientific">Escherichia coli</name>
    <dbReference type="NCBI Taxonomy" id="562"/>
    <lineage>
        <taxon>Bacteria</taxon>
        <taxon>Pseudomonadati</taxon>
        <taxon>Pseudomonadota</taxon>
        <taxon>Gammaproteobacteria</taxon>
        <taxon>Enterobacterales</taxon>
        <taxon>Enterobacteriaceae</taxon>
        <taxon>Escherichia</taxon>
    </lineage>
</organism>
<evidence type="ECO:0000259" key="1">
    <source>
        <dbReference type="Pfam" id="PF01168"/>
    </source>
</evidence>
<dbReference type="Gene3D" id="2.40.37.30">
    <property type="match status" value="2"/>
</dbReference>
<evidence type="ECO:0000313" key="3">
    <source>
        <dbReference type="EMBL" id="STL03608.1"/>
    </source>
</evidence>
<dbReference type="Pfam" id="PF21279">
    <property type="entry name" value="YhfX-like_C"/>
    <property type="match status" value="1"/>
</dbReference>
<evidence type="ECO:0000259" key="2">
    <source>
        <dbReference type="Pfam" id="PF21279"/>
    </source>
</evidence>
<evidence type="ECO:0000313" key="4">
    <source>
        <dbReference type="Proteomes" id="UP000255543"/>
    </source>
</evidence>
<dbReference type="InterPro" id="IPR048449">
    <property type="entry name" value="YhfX-like_C"/>
</dbReference>
<protein>
    <submittedName>
        <fullName evidence="3">Alanine racemase like protein</fullName>
    </submittedName>
</protein>
<proteinExistence type="predicted"/>
<accession>A0A377ABE0</accession>
<dbReference type="Pfam" id="PF01168">
    <property type="entry name" value="Ala_racemase_N"/>
    <property type="match status" value="1"/>
</dbReference>
<dbReference type="EMBL" id="UGEB01000001">
    <property type="protein sequence ID" value="STL03608.1"/>
    <property type="molecule type" value="Genomic_DNA"/>
</dbReference>
<sequence length="426" mass="46861">MDYGWLLTKRFEAPDKSTSHNLNIQKNEYLIQGTETRQQDVCRSIETPEPALISAALSLWQQGKIAPDSWVIDVDQILENGKRLIETARLYGIELYLMTKQFGRNPWLAEKLLALGYSGIVAVDYKEARVMRRAGLPVAHQGHLVQIPCHQVADAVEQGTDVITVFTLDKAREVSAAAVKAGRIQSVLLKVYSDDDFLYPGQESGFVQHSLHEVVAEIKKLPGLHLAGLTHFPCLLWDEAAGKVLPTPNLHTLVQARDQLAKSGIAIEQLNAPSATSCTSLPLLAQYGVTHAEPGHALTGTIPANQQGDQSERIAMLWLSEISHHFRGDSYCYGGGYYRRGHAQHALVFTPENQKITETNLKTVDDSSIDYTLSLAGEFPVSSAVVLCFRTQIFVTRSDVVLVSGIHRGEPKIVGRYDSLGNSLGA</sequence>
<name>A0A377ABE0_ECOLX</name>
<reference evidence="3 4" key="1">
    <citation type="submission" date="2018-06" db="EMBL/GenBank/DDBJ databases">
        <authorList>
            <consortium name="Pathogen Informatics"/>
            <person name="Doyle S."/>
        </authorList>
    </citation>
    <scope>NUCLEOTIDE SEQUENCE [LARGE SCALE GENOMIC DNA]</scope>
    <source>
        <strain evidence="3 4">NCTC8179</strain>
    </source>
</reference>
<dbReference type="CDD" id="cd06811">
    <property type="entry name" value="PLPDE_III_yhfX_like"/>
    <property type="match status" value="1"/>
</dbReference>